<proteinExistence type="predicted"/>
<reference evidence="1 2" key="1">
    <citation type="submission" date="2018-11" db="EMBL/GenBank/DDBJ databases">
        <title>Genomic Encyclopedia of Type Strains, Phase IV (KMG-IV): sequencing the most valuable type-strain genomes for metagenomic binning, comparative biology and taxonomic classification.</title>
        <authorList>
            <person name="Goeker M."/>
        </authorList>
    </citation>
    <scope>NUCLEOTIDE SEQUENCE [LARGE SCALE GENOMIC DNA]</scope>
    <source>
        <strain evidence="1 2">DSM 21945</strain>
    </source>
</reference>
<sequence>MGVFEHLYDDNFSGENFSTHYVVLALKVTVDPDDLALPIAQHSRYRWQSIDVLRAAQDVHQHSKWYFQGKDVLGRIE</sequence>
<dbReference type="InterPro" id="IPR015797">
    <property type="entry name" value="NUDIX_hydrolase-like_dom_sf"/>
</dbReference>
<name>A0A3N1P5W5_9GAMM</name>
<evidence type="ECO:0008006" key="3">
    <source>
        <dbReference type="Google" id="ProtNLM"/>
    </source>
</evidence>
<comment type="caution">
    <text evidence="1">The sequence shown here is derived from an EMBL/GenBank/DDBJ whole genome shotgun (WGS) entry which is preliminary data.</text>
</comment>
<keyword evidence="2" id="KW-1185">Reference proteome</keyword>
<dbReference type="EMBL" id="RJUL01000009">
    <property type="protein sequence ID" value="ROQ22527.1"/>
    <property type="molecule type" value="Genomic_DNA"/>
</dbReference>
<gene>
    <name evidence="1" type="ORF">EDC28_10912</name>
</gene>
<dbReference type="Gene3D" id="3.90.79.10">
    <property type="entry name" value="Nucleoside Triphosphate Pyrophosphohydrolase"/>
    <property type="match status" value="1"/>
</dbReference>
<dbReference type="SUPFAM" id="SSF55811">
    <property type="entry name" value="Nudix"/>
    <property type="match status" value="1"/>
</dbReference>
<accession>A0A3N1P5W5</accession>
<dbReference type="AlphaFoldDB" id="A0A3N1P5W5"/>
<evidence type="ECO:0000313" key="1">
    <source>
        <dbReference type="EMBL" id="ROQ22527.1"/>
    </source>
</evidence>
<evidence type="ECO:0000313" key="2">
    <source>
        <dbReference type="Proteomes" id="UP000268033"/>
    </source>
</evidence>
<dbReference type="Proteomes" id="UP000268033">
    <property type="component" value="Unassembled WGS sequence"/>
</dbReference>
<organism evidence="1 2">
    <name type="scientific">Gallaecimonas pentaromativorans</name>
    <dbReference type="NCBI Taxonomy" id="584787"/>
    <lineage>
        <taxon>Bacteria</taxon>
        <taxon>Pseudomonadati</taxon>
        <taxon>Pseudomonadota</taxon>
        <taxon>Gammaproteobacteria</taxon>
        <taxon>Enterobacterales</taxon>
        <taxon>Gallaecimonadaceae</taxon>
        <taxon>Gallaecimonas</taxon>
    </lineage>
</organism>
<protein>
    <recommendedName>
        <fullName evidence="3">NUDIX domain-containing protein</fullName>
    </recommendedName>
</protein>